<protein>
    <recommendedName>
        <fullName evidence="2">Type VI lipoprotein IgE-like C-terminal domain-containing protein</fullName>
    </recommendedName>
</protein>
<feature type="region of interest" description="Disordered" evidence="1">
    <location>
        <begin position="137"/>
        <end position="162"/>
    </location>
</feature>
<dbReference type="EMBL" id="JAXIVS010000027">
    <property type="protein sequence ID" value="MDY7233078.1"/>
    <property type="molecule type" value="Genomic_DNA"/>
</dbReference>
<feature type="compositionally biased region" description="Low complexity" evidence="1">
    <location>
        <begin position="149"/>
        <end position="162"/>
    </location>
</feature>
<keyword evidence="4" id="KW-1185">Reference proteome</keyword>
<comment type="caution">
    <text evidence="3">The sequence shown here is derived from an EMBL/GenBank/DDBJ whole genome shotgun (WGS) entry which is preliminary data.</text>
</comment>
<dbReference type="Proteomes" id="UP001291309">
    <property type="component" value="Unassembled WGS sequence"/>
</dbReference>
<dbReference type="PROSITE" id="PS51257">
    <property type="entry name" value="PROKAR_LIPOPROTEIN"/>
    <property type="match status" value="1"/>
</dbReference>
<name>A0ABU5HHY2_9BACT</name>
<evidence type="ECO:0000313" key="4">
    <source>
        <dbReference type="Proteomes" id="UP001291309"/>
    </source>
</evidence>
<evidence type="ECO:0000256" key="1">
    <source>
        <dbReference type="SAM" id="MobiDB-lite"/>
    </source>
</evidence>
<evidence type="ECO:0000313" key="3">
    <source>
        <dbReference type="EMBL" id="MDY7233078.1"/>
    </source>
</evidence>
<gene>
    <name evidence="3" type="ORF">SYV04_42215</name>
</gene>
<evidence type="ECO:0000259" key="2">
    <source>
        <dbReference type="Pfam" id="PF22361"/>
    </source>
</evidence>
<sequence length="162" mass="17408">MSAHRRSSGRGLLGWLFAALLAVGCAPAHLTVNIKSPADSNEGRPLYMVIREVDPKQYLADTYVDVAAKVVTPDKTVLQTVVIYPGTTKQVRVKKPPELPVAIAFLFTTPDGAWQTLLDVPLPEKVELELLENRIRTGANAPPSPQPALQPAAPAAPEKAAK</sequence>
<feature type="domain" description="Type VI lipoprotein IgE-like C-terminal" evidence="2">
    <location>
        <begin position="47"/>
        <end position="130"/>
    </location>
</feature>
<dbReference type="InterPro" id="IPR054378">
    <property type="entry name" value="IgE-like_C"/>
</dbReference>
<reference evidence="3 4" key="1">
    <citation type="submission" date="2023-12" db="EMBL/GenBank/DDBJ databases">
        <title>the genome sequence of Hyalangium sp. s54d21.</title>
        <authorList>
            <person name="Zhang X."/>
        </authorList>
    </citation>
    <scope>NUCLEOTIDE SEQUENCE [LARGE SCALE GENOMIC DNA]</scope>
    <source>
        <strain evidence="4">s54d21</strain>
    </source>
</reference>
<organism evidence="3 4">
    <name type="scientific">Hyalangium rubrum</name>
    <dbReference type="NCBI Taxonomy" id="3103134"/>
    <lineage>
        <taxon>Bacteria</taxon>
        <taxon>Pseudomonadati</taxon>
        <taxon>Myxococcota</taxon>
        <taxon>Myxococcia</taxon>
        <taxon>Myxococcales</taxon>
        <taxon>Cystobacterineae</taxon>
        <taxon>Archangiaceae</taxon>
        <taxon>Hyalangium</taxon>
    </lineage>
</organism>
<proteinExistence type="predicted"/>
<dbReference type="Pfam" id="PF22361">
    <property type="entry name" value="IglE_N"/>
    <property type="match status" value="1"/>
</dbReference>
<accession>A0ABU5HHY2</accession>
<dbReference type="RefSeq" id="WP_321551790.1">
    <property type="nucleotide sequence ID" value="NZ_JAXIVS010000027.1"/>
</dbReference>